<evidence type="ECO:0000313" key="3">
    <source>
        <dbReference type="Proteomes" id="UP001341840"/>
    </source>
</evidence>
<sequence length="259" mass="29528">MEEIIKELGLDKCNMASLKQKSFNDVVNTVNGNGLAGGAIHDAKLEESNPILPPRFKNWGDESSESAIEKTVRRVQVGRRKGNKRGKDKLKKGDREEKKADKRKKTTRKKSDVLAEQELNFDSVETISDSGSEDYGDSNGKQARRILKLGTKLGITAMEEEKVRIYLKSSEVTDQKNKGESSRRRSRSRNRRGGKRMGVVREWIKKHKVRMIGLVETKAERIKEYEVKRLWGTIEYEWDMVAAENKGGGILCVWEKAFL</sequence>
<dbReference type="EMBL" id="JASCZI010271894">
    <property type="protein sequence ID" value="MED6216984.1"/>
    <property type="molecule type" value="Genomic_DNA"/>
</dbReference>
<feature type="compositionally biased region" description="Basic and acidic residues" evidence="1">
    <location>
        <begin position="171"/>
        <end position="183"/>
    </location>
</feature>
<comment type="caution">
    <text evidence="2">The sequence shown here is derived from an EMBL/GenBank/DDBJ whole genome shotgun (WGS) entry which is preliminary data.</text>
</comment>
<feature type="compositionally biased region" description="Basic and acidic residues" evidence="1">
    <location>
        <begin position="91"/>
        <end position="100"/>
    </location>
</feature>
<dbReference type="Proteomes" id="UP001341840">
    <property type="component" value="Unassembled WGS sequence"/>
</dbReference>
<organism evidence="2 3">
    <name type="scientific">Stylosanthes scabra</name>
    <dbReference type="NCBI Taxonomy" id="79078"/>
    <lineage>
        <taxon>Eukaryota</taxon>
        <taxon>Viridiplantae</taxon>
        <taxon>Streptophyta</taxon>
        <taxon>Embryophyta</taxon>
        <taxon>Tracheophyta</taxon>
        <taxon>Spermatophyta</taxon>
        <taxon>Magnoliopsida</taxon>
        <taxon>eudicotyledons</taxon>
        <taxon>Gunneridae</taxon>
        <taxon>Pentapetalae</taxon>
        <taxon>rosids</taxon>
        <taxon>fabids</taxon>
        <taxon>Fabales</taxon>
        <taxon>Fabaceae</taxon>
        <taxon>Papilionoideae</taxon>
        <taxon>50 kb inversion clade</taxon>
        <taxon>dalbergioids sensu lato</taxon>
        <taxon>Dalbergieae</taxon>
        <taxon>Pterocarpus clade</taxon>
        <taxon>Stylosanthes</taxon>
    </lineage>
</organism>
<feature type="compositionally biased region" description="Basic residues" evidence="1">
    <location>
        <begin position="184"/>
        <end position="195"/>
    </location>
</feature>
<evidence type="ECO:0000256" key="1">
    <source>
        <dbReference type="SAM" id="MobiDB-lite"/>
    </source>
</evidence>
<name>A0ABU6Z3Z7_9FABA</name>
<reference evidence="2 3" key="1">
    <citation type="journal article" date="2023" name="Plants (Basel)">
        <title>Bridging the Gap: Combining Genomics and Transcriptomics Approaches to Understand Stylosanthes scabra, an Orphan Legume from the Brazilian Caatinga.</title>
        <authorList>
            <person name="Ferreira-Neto J.R.C."/>
            <person name="da Silva M.D."/>
            <person name="Binneck E."/>
            <person name="de Melo N.F."/>
            <person name="da Silva R.H."/>
            <person name="de Melo A.L.T.M."/>
            <person name="Pandolfi V."/>
            <person name="Bustamante F.O."/>
            <person name="Brasileiro-Vidal A.C."/>
            <person name="Benko-Iseppon A.M."/>
        </authorList>
    </citation>
    <scope>NUCLEOTIDE SEQUENCE [LARGE SCALE GENOMIC DNA]</scope>
    <source>
        <tissue evidence="2">Leaves</tissue>
    </source>
</reference>
<proteinExistence type="predicted"/>
<evidence type="ECO:0000313" key="2">
    <source>
        <dbReference type="EMBL" id="MED6216984.1"/>
    </source>
</evidence>
<accession>A0ABU6Z3Z7</accession>
<protein>
    <submittedName>
        <fullName evidence="2">Uncharacterized protein</fullName>
    </submittedName>
</protein>
<feature type="region of interest" description="Disordered" evidence="1">
    <location>
        <begin position="171"/>
        <end position="195"/>
    </location>
</feature>
<keyword evidence="3" id="KW-1185">Reference proteome</keyword>
<feature type="compositionally biased region" description="Basic residues" evidence="1">
    <location>
        <begin position="76"/>
        <end position="90"/>
    </location>
</feature>
<gene>
    <name evidence="2" type="ORF">PIB30_013198</name>
</gene>
<feature type="region of interest" description="Disordered" evidence="1">
    <location>
        <begin position="55"/>
        <end position="114"/>
    </location>
</feature>